<sequence>MAPYLLTLPGEIRNQIYEYVLTKPNGVVCVKDSHGVSRLINYKEDIKSLWGIDRLSCVVDGMQENGDPGRLHETESGRAYAEKLDKIEPPEETNHLRYVNKQLKKETHKLVVRFNLITFISPGDTDSMAKCAEFLRSYTQRPARLQALIVGMTISNADSSTYDEANPFVKEVQAFCYANPQVPVHVRDNVLSQTLGQLLPNCLWIAYVLGREMELIQRMKKCSAKTNEAMIARMKLVGRTSVPFEYARQLFGSGPPNMRYFPRETSFDEIVFRNTLRHDLPVQSILQDFDIGEDALVEMAEDIYEKGL</sequence>
<accession>A0A6A6RYR1</accession>
<gene>
    <name evidence="1" type="ORF">P280DRAFT_526680</name>
</gene>
<keyword evidence="2" id="KW-1185">Reference proteome</keyword>
<evidence type="ECO:0000313" key="1">
    <source>
        <dbReference type="EMBL" id="KAF2640355.1"/>
    </source>
</evidence>
<dbReference type="EMBL" id="MU006785">
    <property type="protein sequence ID" value="KAF2640355.1"/>
    <property type="molecule type" value="Genomic_DNA"/>
</dbReference>
<reference evidence="1" key="1">
    <citation type="journal article" date="2020" name="Stud. Mycol.">
        <title>101 Dothideomycetes genomes: a test case for predicting lifestyles and emergence of pathogens.</title>
        <authorList>
            <person name="Haridas S."/>
            <person name="Albert R."/>
            <person name="Binder M."/>
            <person name="Bloem J."/>
            <person name="Labutti K."/>
            <person name="Salamov A."/>
            <person name="Andreopoulos B."/>
            <person name="Baker S."/>
            <person name="Barry K."/>
            <person name="Bills G."/>
            <person name="Bluhm B."/>
            <person name="Cannon C."/>
            <person name="Castanera R."/>
            <person name="Culley D."/>
            <person name="Daum C."/>
            <person name="Ezra D."/>
            <person name="Gonzalez J."/>
            <person name="Henrissat B."/>
            <person name="Kuo A."/>
            <person name="Liang C."/>
            <person name="Lipzen A."/>
            <person name="Lutzoni F."/>
            <person name="Magnuson J."/>
            <person name="Mondo S."/>
            <person name="Nolan M."/>
            <person name="Ohm R."/>
            <person name="Pangilinan J."/>
            <person name="Park H.-J."/>
            <person name="Ramirez L."/>
            <person name="Alfaro M."/>
            <person name="Sun H."/>
            <person name="Tritt A."/>
            <person name="Yoshinaga Y."/>
            <person name="Zwiers L.-H."/>
            <person name="Turgeon B."/>
            <person name="Goodwin S."/>
            <person name="Spatafora J."/>
            <person name="Crous P."/>
            <person name="Grigoriev I."/>
        </authorList>
    </citation>
    <scope>NUCLEOTIDE SEQUENCE</scope>
    <source>
        <strain evidence="1">CBS 473.64</strain>
    </source>
</reference>
<dbReference type="OrthoDB" id="4790878at2759"/>
<evidence type="ECO:0000313" key="2">
    <source>
        <dbReference type="Proteomes" id="UP000799753"/>
    </source>
</evidence>
<dbReference type="AlphaFoldDB" id="A0A6A6RYR1"/>
<organism evidence="1 2">
    <name type="scientific">Massarina eburnea CBS 473.64</name>
    <dbReference type="NCBI Taxonomy" id="1395130"/>
    <lineage>
        <taxon>Eukaryota</taxon>
        <taxon>Fungi</taxon>
        <taxon>Dikarya</taxon>
        <taxon>Ascomycota</taxon>
        <taxon>Pezizomycotina</taxon>
        <taxon>Dothideomycetes</taxon>
        <taxon>Pleosporomycetidae</taxon>
        <taxon>Pleosporales</taxon>
        <taxon>Massarineae</taxon>
        <taxon>Massarinaceae</taxon>
        <taxon>Massarina</taxon>
    </lineage>
</organism>
<dbReference type="Proteomes" id="UP000799753">
    <property type="component" value="Unassembled WGS sequence"/>
</dbReference>
<name>A0A6A6RYR1_9PLEO</name>
<protein>
    <submittedName>
        <fullName evidence="1">Uncharacterized protein</fullName>
    </submittedName>
</protein>
<proteinExistence type="predicted"/>